<reference evidence="1" key="1">
    <citation type="submission" date="2018-11" db="EMBL/GenBank/DDBJ databases">
        <title>The sequence and de novo assembly of Larimichthys crocea genome using PacBio and Hi-C technologies.</title>
        <authorList>
            <person name="Xu P."/>
            <person name="Chen B."/>
            <person name="Zhou Z."/>
            <person name="Ke Q."/>
            <person name="Wu Y."/>
            <person name="Bai H."/>
            <person name="Pu F."/>
        </authorList>
    </citation>
    <scope>NUCLEOTIDE SEQUENCE</scope>
    <source>
        <tissue evidence="1">Muscle</tissue>
    </source>
</reference>
<dbReference type="Proteomes" id="UP000793456">
    <property type="component" value="Chromosome XVI"/>
</dbReference>
<dbReference type="EMBL" id="CM011689">
    <property type="protein sequence ID" value="TMS09122.1"/>
    <property type="molecule type" value="Genomic_DNA"/>
</dbReference>
<proteinExistence type="predicted"/>
<protein>
    <submittedName>
        <fullName evidence="1">Uncharacterized protein</fullName>
    </submittedName>
</protein>
<gene>
    <name evidence="1" type="ORF">E3U43_014669</name>
</gene>
<keyword evidence="2" id="KW-1185">Reference proteome</keyword>
<evidence type="ECO:0000313" key="2">
    <source>
        <dbReference type="Proteomes" id="UP000793456"/>
    </source>
</evidence>
<name>A0ACD3QPY0_LARCR</name>
<accession>A0ACD3QPY0</accession>
<comment type="caution">
    <text evidence="1">The sequence shown here is derived from an EMBL/GenBank/DDBJ whole genome shotgun (WGS) entry which is preliminary data.</text>
</comment>
<evidence type="ECO:0000313" key="1">
    <source>
        <dbReference type="EMBL" id="TMS09122.1"/>
    </source>
</evidence>
<organism evidence="1 2">
    <name type="scientific">Larimichthys crocea</name>
    <name type="common">Large yellow croaker</name>
    <name type="synonym">Pseudosciaena crocea</name>
    <dbReference type="NCBI Taxonomy" id="215358"/>
    <lineage>
        <taxon>Eukaryota</taxon>
        <taxon>Metazoa</taxon>
        <taxon>Chordata</taxon>
        <taxon>Craniata</taxon>
        <taxon>Vertebrata</taxon>
        <taxon>Euteleostomi</taxon>
        <taxon>Actinopterygii</taxon>
        <taxon>Neopterygii</taxon>
        <taxon>Teleostei</taxon>
        <taxon>Neoteleostei</taxon>
        <taxon>Acanthomorphata</taxon>
        <taxon>Eupercaria</taxon>
        <taxon>Sciaenidae</taxon>
        <taxon>Larimichthys</taxon>
    </lineage>
</organism>
<sequence>MTWMTSLNIWMQPHLPCNILTVWAFEVQIHHMELSSRLPGLQELHVMRSSSPSTTNLSSTYSPRSPICPMQSLQWPVPVPMPVSYNPYYGYPRS</sequence>
<feature type="non-terminal residue" evidence="1">
    <location>
        <position position="94"/>
    </location>
</feature>